<name>A0ACB5TXA2_AMBMO</name>
<sequence length="136" mass="15840">MCVASNAEATIMKLILQEFELHPYFTPHDVFLSYNIGVHKPDPKFFEIILQQQMMRHFGGGFDWRKLIDRTWHVGDEFEKDTVCVSKLGIGSVLIDRDYSSGFLKQGEGVKRIDEKFYVVNSMDKLGWLFGFKRNN</sequence>
<organism evidence="1 2">
    <name type="scientific">Ambrosiozyma monospora</name>
    <name type="common">Yeast</name>
    <name type="synonym">Endomycopsis monosporus</name>
    <dbReference type="NCBI Taxonomy" id="43982"/>
    <lineage>
        <taxon>Eukaryota</taxon>
        <taxon>Fungi</taxon>
        <taxon>Dikarya</taxon>
        <taxon>Ascomycota</taxon>
        <taxon>Saccharomycotina</taxon>
        <taxon>Pichiomycetes</taxon>
        <taxon>Pichiales</taxon>
        <taxon>Pichiaceae</taxon>
        <taxon>Ambrosiozyma</taxon>
    </lineage>
</organism>
<reference evidence="1" key="1">
    <citation type="submission" date="2023-04" db="EMBL/GenBank/DDBJ databases">
        <title>Ambrosiozyma monospora NBRC 10751.</title>
        <authorList>
            <person name="Ichikawa N."/>
            <person name="Sato H."/>
            <person name="Tonouchi N."/>
        </authorList>
    </citation>
    <scope>NUCLEOTIDE SEQUENCE</scope>
    <source>
        <strain evidence="1">NBRC 10751</strain>
    </source>
</reference>
<dbReference type="Proteomes" id="UP001165064">
    <property type="component" value="Unassembled WGS sequence"/>
</dbReference>
<dbReference type="EMBL" id="BSXS01009791">
    <property type="protein sequence ID" value="GME96559.1"/>
    <property type="molecule type" value="Genomic_DNA"/>
</dbReference>
<gene>
    <name evidence="1" type="ORF">Amon02_001001900</name>
</gene>
<protein>
    <submittedName>
        <fullName evidence="1">Unnamed protein product</fullName>
    </submittedName>
</protein>
<keyword evidence="2" id="KW-1185">Reference proteome</keyword>
<evidence type="ECO:0000313" key="2">
    <source>
        <dbReference type="Proteomes" id="UP001165064"/>
    </source>
</evidence>
<evidence type="ECO:0000313" key="1">
    <source>
        <dbReference type="EMBL" id="GME96559.1"/>
    </source>
</evidence>
<proteinExistence type="predicted"/>
<comment type="caution">
    <text evidence="1">The sequence shown here is derived from an EMBL/GenBank/DDBJ whole genome shotgun (WGS) entry which is preliminary data.</text>
</comment>
<accession>A0ACB5TXA2</accession>